<dbReference type="Proteomes" id="UP001295684">
    <property type="component" value="Unassembled WGS sequence"/>
</dbReference>
<evidence type="ECO:0000313" key="2">
    <source>
        <dbReference type="EMBL" id="CAI2381530.1"/>
    </source>
</evidence>
<evidence type="ECO:0000313" key="3">
    <source>
        <dbReference type="Proteomes" id="UP001295684"/>
    </source>
</evidence>
<evidence type="ECO:0000256" key="1">
    <source>
        <dbReference type="SAM" id="MobiDB-lite"/>
    </source>
</evidence>
<proteinExistence type="predicted"/>
<sequence length="211" mass="24969">MEQVISPDCVNAQFSDLKLKISNLDLIVKDYPVLKQEYEEGNIDLLKEKISELYSEFEKVQECPENSQKSINELSETLKSLLHSLENSEIVRRAGVEYMKDFEFYHPEGTPDSEEYIKEIEKVRAQQESKIKILKDEIRKLVETNENLENDIQKMKSETSEEEKESELQRQRKEISDLQDEIQNMEEKIREGQEELANLDMGRKMYEPSYY</sequence>
<comment type="caution">
    <text evidence="2">The sequence shown here is derived from an EMBL/GenBank/DDBJ whole genome shotgun (WGS) entry which is preliminary data.</text>
</comment>
<name>A0AAD2D6H1_EUPCR</name>
<organism evidence="2 3">
    <name type="scientific">Euplotes crassus</name>
    <dbReference type="NCBI Taxonomy" id="5936"/>
    <lineage>
        <taxon>Eukaryota</taxon>
        <taxon>Sar</taxon>
        <taxon>Alveolata</taxon>
        <taxon>Ciliophora</taxon>
        <taxon>Intramacronucleata</taxon>
        <taxon>Spirotrichea</taxon>
        <taxon>Hypotrichia</taxon>
        <taxon>Euplotida</taxon>
        <taxon>Euplotidae</taxon>
        <taxon>Moneuplotes</taxon>
    </lineage>
</organism>
<reference evidence="2" key="1">
    <citation type="submission" date="2023-07" db="EMBL/GenBank/DDBJ databases">
        <authorList>
            <consortium name="AG Swart"/>
            <person name="Singh M."/>
            <person name="Singh A."/>
            <person name="Seah K."/>
            <person name="Emmerich C."/>
        </authorList>
    </citation>
    <scope>NUCLEOTIDE SEQUENCE</scope>
    <source>
        <strain evidence="2">DP1</strain>
    </source>
</reference>
<dbReference type="EMBL" id="CAMPGE010023609">
    <property type="protein sequence ID" value="CAI2381530.1"/>
    <property type="molecule type" value="Genomic_DNA"/>
</dbReference>
<dbReference type="AlphaFoldDB" id="A0AAD2D6H1"/>
<keyword evidence="3" id="KW-1185">Reference proteome</keyword>
<accession>A0AAD2D6H1</accession>
<protein>
    <submittedName>
        <fullName evidence="2">Uncharacterized protein</fullName>
    </submittedName>
</protein>
<gene>
    <name evidence="2" type="ORF">ECRASSUSDP1_LOCUS22986</name>
</gene>
<feature type="region of interest" description="Disordered" evidence="1">
    <location>
        <begin position="150"/>
        <end position="174"/>
    </location>
</feature>